<dbReference type="PROSITE" id="PS50011">
    <property type="entry name" value="PROTEIN_KINASE_DOM"/>
    <property type="match status" value="1"/>
</dbReference>
<dbReference type="InterPro" id="IPR001683">
    <property type="entry name" value="PX_dom"/>
</dbReference>
<dbReference type="PANTHER" id="PTHR44329:SF298">
    <property type="entry name" value="MIXED LINEAGE KINASE DOMAIN-LIKE PROTEIN"/>
    <property type="match status" value="1"/>
</dbReference>
<dbReference type="GO" id="GO:0004674">
    <property type="term" value="F:protein serine/threonine kinase activity"/>
    <property type="evidence" value="ECO:0007669"/>
    <property type="project" value="UniProtKB-KW"/>
</dbReference>
<dbReference type="SUPFAM" id="SSF64268">
    <property type="entry name" value="PX domain"/>
    <property type="match status" value="1"/>
</dbReference>
<dbReference type="InterPro" id="IPR000719">
    <property type="entry name" value="Prot_kinase_dom"/>
</dbReference>
<evidence type="ECO:0000259" key="6">
    <source>
        <dbReference type="PROSITE" id="PS50011"/>
    </source>
</evidence>
<dbReference type="SMART" id="SM00220">
    <property type="entry name" value="S_TKc"/>
    <property type="match status" value="1"/>
</dbReference>
<feature type="domain" description="Protein kinase" evidence="6">
    <location>
        <begin position="978"/>
        <end position="1284"/>
    </location>
</feature>
<dbReference type="GO" id="GO:0005524">
    <property type="term" value="F:ATP binding"/>
    <property type="evidence" value="ECO:0007669"/>
    <property type="project" value="UniProtKB-UniRule"/>
</dbReference>
<dbReference type="Gene3D" id="1.10.510.10">
    <property type="entry name" value="Transferase(Phosphotransferase) domain 1"/>
    <property type="match status" value="1"/>
</dbReference>
<evidence type="ECO:0000256" key="5">
    <source>
        <dbReference type="SAM" id="MobiDB-lite"/>
    </source>
</evidence>
<feature type="compositionally biased region" description="Polar residues" evidence="5">
    <location>
        <begin position="766"/>
        <end position="786"/>
    </location>
</feature>
<dbReference type="Pfam" id="PF00787">
    <property type="entry name" value="PX"/>
    <property type="match status" value="1"/>
</dbReference>
<evidence type="ECO:0000256" key="4">
    <source>
        <dbReference type="PROSITE-ProRule" id="PRU10141"/>
    </source>
</evidence>
<dbReference type="SUPFAM" id="SSF56112">
    <property type="entry name" value="Protein kinase-like (PK-like)"/>
    <property type="match status" value="1"/>
</dbReference>
<dbReference type="InterPro" id="IPR017441">
    <property type="entry name" value="Protein_kinase_ATP_BS"/>
</dbReference>
<dbReference type="SMART" id="SM00312">
    <property type="entry name" value="PX"/>
    <property type="match status" value="1"/>
</dbReference>
<feature type="compositionally biased region" description="Low complexity" evidence="5">
    <location>
        <begin position="907"/>
        <end position="922"/>
    </location>
</feature>
<keyword evidence="2 4" id="KW-0547">Nucleotide-binding</keyword>
<keyword evidence="3 4" id="KW-0067">ATP-binding</keyword>
<sequence length="1287" mass="140775">MRDAESRSRPSAGGTLKYRGPAPVPVTPANTARRASNLASPETTTSSAASTRPNEKLLQQQQQVEGGSAKGLSVVAAARVVDIVRQFADVGCTSKQVLEELGVAAGSDAAKAVAKALSVQSTRVCSRRQELHGKPIIRLPAPPGSDAKVIYVHADEFLAATAEERCRLCFLCGKNTLGAWQVLGGDYSQSTRVAAFRDALVHCICEVCFRASFLGVSSAEPVGFAVLPHGFFSPPALAKRPVAKRPVVSEVPTLSSAYANFNANAGIAGPIASIERKMQAACAQVSLLASTRDKVLSETVTEVRNFGTRGGTWHDIVERVGTAILPQKLENLKEVVQWSLHVSSSKTLSSDKPLLRRAMIGFDGAVQILFVAKEFVDPHFDTEGGARRNGLACGICLEVAEQTVPGAIFGLRSFTNFRVLVEGGEGLPGFEVLRRYSDFAWLREELEQWHGDESVVPPLPRKRFLGRFNETFLEARMHALEHFLAIAAVHPVLHKAEALQAFFKRCPLDQAKPDYYARTPQRAAEKRSRRRRSAEWAAASAGAPFDPETEKPAIVLQDGAATSKRPSVDLETLDRLLLSGGTRRRDGDVRVILGRDYQRALRKCYKRMEELATCFVKQAALQEDRAKACKFLAATELPEIRTLANDPRRFQELLHAVGADAPVDGPATNVFSEVPLTSDRLPLPYSAMAVVELLSSLSRMDIVAATANRAASIRHMETKMQLKEWQRSLQEATAWFENRAHSVVLLQRSVRAKQSLLDGAHLGINTPVNSAENQSPGSTRRGAQSNVDDDDNGVHNAKTGAQSASAARHGVEMLEEKIKSTRADASLEANWLSGRNKQEIVSHMTTFVEHQIEHARQQSRMWQEFLPQLLASLEAQVPLLSGPLDADPGDAQGATSSTDTEALARGSSNNKSNPHNNENNNNLARRGGALMENSELSFLDTDVSLMGGYGQQAFETDEKTRMAQAQNDGAWEIDPADLVFGNCIGRGSFGEVHEGVFHGQRVAIKTFHTTSSLSARALLDFRREAQVMRGLPSHENLVSFFGMSSQPKNICLVMELVATGSMLELLLRKDAAGGNVARPPPLRHGTNENAVVNANITVRRGGRGKRAAGSRNAWDLDELDPQWRIKLALGAARGIRVLHESVPQILHRDIKTSNLLVSMPDLTVKVCDFGLARFKLETQSVRSFVGTASWVAPEVIISREDGYSAKADVYSFAVVLWQIYARRQPYPKMHATQVLYQVAREGLRPRMPASVPAPMDKLIRECWATDAAQRPVFKDVEARLEAMMNES</sequence>
<evidence type="ECO:0000256" key="1">
    <source>
        <dbReference type="ARBA" id="ARBA00022527"/>
    </source>
</evidence>
<feature type="domain" description="PX" evidence="7">
    <location>
        <begin position="395"/>
        <end position="510"/>
    </location>
</feature>
<dbReference type="PROSITE" id="PS00108">
    <property type="entry name" value="PROTEIN_KINASE_ST"/>
    <property type="match status" value="1"/>
</dbReference>
<gene>
    <name evidence="8" type="ORF">FCC1311_003212</name>
</gene>
<dbReference type="InterPro" id="IPR051681">
    <property type="entry name" value="Ser/Thr_Kinases-Pseudokinases"/>
</dbReference>
<dbReference type="GO" id="GO:0035091">
    <property type="term" value="F:phosphatidylinositol binding"/>
    <property type="evidence" value="ECO:0007669"/>
    <property type="project" value="InterPro"/>
</dbReference>
<dbReference type="InterPro" id="IPR008271">
    <property type="entry name" value="Ser/Thr_kinase_AS"/>
</dbReference>
<evidence type="ECO:0000256" key="3">
    <source>
        <dbReference type="ARBA" id="ARBA00022840"/>
    </source>
</evidence>
<evidence type="ECO:0000256" key="2">
    <source>
        <dbReference type="ARBA" id="ARBA00022741"/>
    </source>
</evidence>
<accession>A0A2R5G6N6</accession>
<evidence type="ECO:0000313" key="9">
    <source>
        <dbReference type="Proteomes" id="UP000241890"/>
    </source>
</evidence>
<protein>
    <submittedName>
        <fullName evidence="8">Protein kinase, putative</fullName>
    </submittedName>
</protein>
<organism evidence="8 9">
    <name type="scientific">Hondaea fermentalgiana</name>
    <dbReference type="NCBI Taxonomy" id="2315210"/>
    <lineage>
        <taxon>Eukaryota</taxon>
        <taxon>Sar</taxon>
        <taxon>Stramenopiles</taxon>
        <taxon>Bigyra</taxon>
        <taxon>Labyrinthulomycetes</taxon>
        <taxon>Thraustochytrida</taxon>
        <taxon>Thraustochytriidae</taxon>
        <taxon>Hondaea</taxon>
    </lineage>
</organism>
<keyword evidence="8" id="KW-0418">Kinase</keyword>
<name>A0A2R5G6N6_9STRA</name>
<feature type="region of interest" description="Disordered" evidence="5">
    <location>
        <begin position="517"/>
        <end position="545"/>
    </location>
</feature>
<dbReference type="InterPro" id="IPR001245">
    <property type="entry name" value="Ser-Thr/Tyr_kinase_cat_dom"/>
</dbReference>
<evidence type="ECO:0000259" key="7">
    <source>
        <dbReference type="PROSITE" id="PS50195"/>
    </source>
</evidence>
<dbReference type="CDD" id="cd13999">
    <property type="entry name" value="STKc_MAP3K-like"/>
    <property type="match status" value="1"/>
</dbReference>
<dbReference type="EMBL" id="BEYU01000003">
    <property type="protein sequence ID" value="GBG24103.1"/>
    <property type="molecule type" value="Genomic_DNA"/>
</dbReference>
<keyword evidence="8" id="KW-0808">Transferase</keyword>
<proteinExistence type="predicted"/>
<dbReference type="InterPro" id="IPR036871">
    <property type="entry name" value="PX_dom_sf"/>
</dbReference>
<dbReference type="InterPro" id="IPR011009">
    <property type="entry name" value="Kinase-like_dom_sf"/>
</dbReference>
<dbReference type="PROSITE" id="PS00107">
    <property type="entry name" value="PROTEIN_KINASE_ATP"/>
    <property type="match status" value="1"/>
</dbReference>
<dbReference type="Gene3D" id="3.30.200.20">
    <property type="entry name" value="Phosphorylase Kinase, domain 1"/>
    <property type="match status" value="1"/>
</dbReference>
<evidence type="ECO:0000313" key="8">
    <source>
        <dbReference type="EMBL" id="GBG24103.1"/>
    </source>
</evidence>
<dbReference type="Gene3D" id="3.30.1520.10">
    <property type="entry name" value="Phox-like domain"/>
    <property type="match status" value="1"/>
</dbReference>
<dbReference type="Proteomes" id="UP000241890">
    <property type="component" value="Unassembled WGS sequence"/>
</dbReference>
<dbReference type="PROSITE" id="PS50195">
    <property type="entry name" value="PX"/>
    <property type="match status" value="1"/>
</dbReference>
<feature type="region of interest" description="Disordered" evidence="5">
    <location>
        <begin position="763"/>
        <end position="809"/>
    </location>
</feature>
<feature type="binding site" evidence="4">
    <location>
        <position position="1005"/>
    </location>
    <ligand>
        <name>ATP</name>
        <dbReference type="ChEBI" id="CHEBI:30616"/>
    </ligand>
</feature>
<keyword evidence="1" id="KW-0723">Serine/threonine-protein kinase</keyword>
<dbReference type="CDD" id="cd06093">
    <property type="entry name" value="PX_domain"/>
    <property type="match status" value="1"/>
</dbReference>
<reference evidence="8 9" key="1">
    <citation type="submission" date="2017-12" db="EMBL/GenBank/DDBJ databases">
        <title>Sequencing, de novo assembly and annotation of complete genome of a new Thraustochytrid species, strain FCC1311.</title>
        <authorList>
            <person name="Sedici K."/>
            <person name="Godart F."/>
            <person name="Aiese Cigliano R."/>
            <person name="Sanseverino W."/>
            <person name="Barakat M."/>
            <person name="Ortet P."/>
            <person name="Marechal E."/>
            <person name="Cagnac O."/>
            <person name="Amato A."/>
        </authorList>
    </citation>
    <scope>NUCLEOTIDE SEQUENCE [LARGE SCALE GENOMIC DNA]</scope>
</reference>
<dbReference type="PANTHER" id="PTHR44329">
    <property type="entry name" value="SERINE/THREONINE-PROTEIN KINASE TNNI3K-RELATED"/>
    <property type="match status" value="1"/>
</dbReference>
<feature type="region of interest" description="Disordered" evidence="5">
    <location>
        <begin position="881"/>
        <end position="924"/>
    </location>
</feature>
<dbReference type="Pfam" id="PF07714">
    <property type="entry name" value="PK_Tyr_Ser-Thr"/>
    <property type="match status" value="1"/>
</dbReference>
<feature type="region of interest" description="Disordered" evidence="5">
    <location>
        <begin position="1"/>
        <end position="64"/>
    </location>
</feature>
<comment type="caution">
    <text evidence="8">The sequence shown here is derived from an EMBL/GenBank/DDBJ whole genome shotgun (WGS) entry which is preliminary data.</text>
</comment>
<feature type="compositionally biased region" description="Low complexity" evidence="5">
    <location>
        <begin position="39"/>
        <end position="51"/>
    </location>
</feature>
<keyword evidence="9" id="KW-1185">Reference proteome</keyword>
<dbReference type="OrthoDB" id="4062651at2759"/>
<dbReference type="InParanoid" id="A0A2R5G6N6"/>